<name>A0ABM4IQ26_ODOVR</name>
<sequence length="303" mass="34137">MGCNLVQFRTADSTGFRAARDACAQVPEFRGTLGNTWLSPSCLDPGTPHLQDRPSSRRLCRASGDEEPAQITVWKWPDIMINRARPVWTPARFPATIKEPACNACPTYPPALQIWDGSLTQTAERLKTTISPFSYPRRPRFFNPFLASKTKSLPGAIASPPGTLLTRTPYSIDAHASFGTEIASPQTHRDILGFTAVLTKQNTVCWCGGNIFLNELELYAIWRKSKVCGKISCKPCRRLYWFLMMQFFKRLSLSRTHTHTHIHSLPETHSARHVYHSIAEKPRFAGDVITYKISPLWATFSIT</sequence>
<dbReference type="GeneID" id="139037415"/>
<gene>
    <name evidence="2" type="primary">LOC139037415</name>
</gene>
<keyword evidence="1" id="KW-1185">Reference proteome</keyword>
<reference evidence="1" key="1">
    <citation type="journal article" date="2022" name="J. Hered.">
        <title>A De Novo Chromosome-Level Genome Assembly of the White-Tailed Deer, Odocoileus Virginianus.</title>
        <authorList>
            <person name="London E.W."/>
            <person name="Roca A.L."/>
            <person name="Novakofski J.E."/>
            <person name="Mateus-Pinilla N.E."/>
        </authorList>
    </citation>
    <scope>NUCLEOTIDE SEQUENCE [LARGE SCALE GENOMIC DNA]</scope>
</reference>
<reference evidence="2" key="2">
    <citation type="submission" date="2025-08" db="UniProtKB">
        <authorList>
            <consortium name="RefSeq"/>
        </authorList>
    </citation>
    <scope>IDENTIFICATION</scope>
    <source>
        <tissue evidence="2">Tongue muscle</tissue>
    </source>
</reference>
<proteinExistence type="predicted"/>
<protein>
    <submittedName>
        <fullName evidence="2">Uncharacterized protein isoform X1</fullName>
    </submittedName>
</protein>
<organism evidence="1 2">
    <name type="scientific">Odocoileus virginianus</name>
    <name type="common">White-tailed deer</name>
    <dbReference type="NCBI Taxonomy" id="9874"/>
    <lineage>
        <taxon>Eukaryota</taxon>
        <taxon>Metazoa</taxon>
        <taxon>Chordata</taxon>
        <taxon>Craniata</taxon>
        <taxon>Vertebrata</taxon>
        <taxon>Euteleostomi</taxon>
        <taxon>Mammalia</taxon>
        <taxon>Eutheria</taxon>
        <taxon>Laurasiatheria</taxon>
        <taxon>Artiodactyla</taxon>
        <taxon>Ruminantia</taxon>
        <taxon>Pecora</taxon>
        <taxon>Cervidae</taxon>
        <taxon>Odocoileinae</taxon>
        <taxon>Odocoileus</taxon>
    </lineage>
</organism>
<evidence type="ECO:0000313" key="1">
    <source>
        <dbReference type="Proteomes" id="UP001652640"/>
    </source>
</evidence>
<dbReference type="Proteomes" id="UP001652640">
    <property type="component" value="Chromosome 11"/>
</dbReference>
<dbReference type="RefSeq" id="XP_070329925.1">
    <property type="nucleotide sequence ID" value="XM_070473824.1"/>
</dbReference>
<accession>A0ABM4IQ26</accession>
<evidence type="ECO:0000313" key="2">
    <source>
        <dbReference type="RefSeq" id="XP_070329925.1"/>
    </source>
</evidence>